<dbReference type="Proteomes" id="UP001626550">
    <property type="component" value="Unassembled WGS sequence"/>
</dbReference>
<dbReference type="AlphaFoldDB" id="A0ABD2QR48"/>
<proteinExistence type="predicted"/>
<feature type="region of interest" description="Disordered" evidence="1">
    <location>
        <begin position="308"/>
        <end position="343"/>
    </location>
</feature>
<dbReference type="InterPro" id="IPR008942">
    <property type="entry name" value="ENTH_VHS"/>
</dbReference>
<name>A0ABD2QR48_9PLAT</name>
<reference evidence="3 4" key="1">
    <citation type="submission" date="2024-11" db="EMBL/GenBank/DDBJ databases">
        <title>Adaptive evolution of stress response genes in parasites aligns with host niche diversity.</title>
        <authorList>
            <person name="Hahn C."/>
            <person name="Resl P."/>
        </authorList>
    </citation>
    <scope>NUCLEOTIDE SEQUENCE [LARGE SCALE GENOMIC DNA]</scope>
    <source>
        <strain evidence="3">EGGRZ-B1_66</strain>
        <tissue evidence="3">Body</tissue>
    </source>
</reference>
<evidence type="ECO:0000313" key="3">
    <source>
        <dbReference type="EMBL" id="KAL3320961.1"/>
    </source>
</evidence>
<feature type="domain" description="CID" evidence="2">
    <location>
        <begin position="1"/>
        <end position="124"/>
    </location>
</feature>
<comment type="caution">
    <text evidence="3">The sequence shown here is derived from an EMBL/GenBank/DDBJ whole genome shotgun (WGS) entry which is preliminary data.</text>
</comment>
<keyword evidence="4" id="KW-1185">Reference proteome</keyword>
<feature type="region of interest" description="Disordered" evidence="1">
    <location>
        <begin position="403"/>
        <end position="423"/>
    </location>
</feature>
<evidence type="ECO:0000256" key="1">
    <source>
        <dbReference type="SAM" id="MobiDB-lite"/>
    </source>
</evidence>
<sequence>MKESFIGLSLSSKSIKEVAKQFLESSKDIPNIEQLWSESFKQAKHASDQLALFYVLHETVIHCKHEPETSLKDSLKSCISESIPFLKSSHVIIKIKKLINCWNEKQLFDHDFTLKLLREIHKKSVDNRKDAVSLVEDFSPESLALKLKDFSAMEGDILNFVELEPPKVDLNITPEEVLSNLKTRKETQTLSEEIEAYRTELNTLVSIYDERLQHLSALQDALEMGELFFEIQQKDASVVVAAYSTYQSKVRNNLEQIEKYELSIPSPTQDEIPLDCPLQADSQDILPYVDEFGDVDYRLKLFSSHSNAQNEDDSMDISDDEESFHKSKVPKREQTVPYKMPSPPAPPAELLDTSYGAPEIPSQLLDFIKTLPSSQTNIGADSVTKNGSDTISHLVPFPNRYETVDNVPDSEQNSGSGTPTQDEVVDRMRENPNFVTSPLSLPAPRTAPMLNLVKLLLSNDFIW</sequence>
<dbReference type="Pfam" id="PF04818">
    <property type="entry name" value="CID"/>
    <property type="match status" value="1"/>
</dbReference>
<feature type="compositionally biased region" description="Polar residues" evidence="1">
    <location>
        <begin position="409"/>
        <end position="421"/>
    </location>
</feature>
<dbReference type="Gene3D" id="1.25.40.90">
    <property type="match status" value="1"/>
</dbReference>
<dbReference type="InterPro" id="IPR006569">
    <property type="entry name" value="CID_dom"/>
</dbReference>
<evidence type="ECO:0000259" key="2">
    <source>
        <dbReference type="PROSITE" id="PS51391"/>
    </source>
</evidence>
<evidence type="ECO:0000313" key="4">
    <source>
        <dbReference type="Proteomes" id="UP001626550"/>
    </source>
</evidence>
<gene>
    <name evidence="3" type="primary">RPRD2</name>
    <name evidence="3" type="ORF">Ciccas_000349</name>
</gene>
<protein>
    <submittedName>
        <fullName evidence="3">Regulation of nuclear pre-mRNA domain-containing protein 2</fullName>
    </submittedName>
</protein>
<dbReference type="PROSITE" id="PS51391">
    <property type="entry name" value="CID"/>
    <property type="match status" value="1"/>
</dbReference>
<accession>A0ABD2QR48</accession>
<dbReference type="EMBL" id="JBJKFK010000018">
    <property type="protein sequence ID" value="KAL3320961.1"/>
    <property type="molecule type" value="Genomic_DNA"/>
</dbReference>
<organism evidence="3 4">
    <name type="scientific">Cichlidogyrus casuarinus</name>
    <dbReference type="NCBI Taxonomy" id="1844966"/>
    <lineage>
        <taxon>Eukaryota</taxon>
        <taxon>Metazoa</taxon>
        <taxon>Spiralia</taxon>
        <taxon>Lophotrochozoa</taxon>
        <taxon>Platyhelminthes</taxon>
        <taxon>Monogenea</taxon>
        <taxon>Monopisthocotylea</taxon>
        <taxon>Dactylogyridea</taxon>
        <taxon>Ancyrocephalidae</taxon>
        <taxon>Cichlidogyrus</taxon>
    </lineage>
</organism>
<feature type="compositionally biased region" description="Acidic residues" evidence="1">
    <location>
        <begin position="310"/>
        <end position="322"/>
    </location>
</feature>